<sequence>RINIDKSTMLRDLMEENKSLKKQVEKLKEAREKDNEKRQNILDFIVEIIKV</sequence>
<proteinExistence type="predicted"/>
<dbReference type="EMBL" id="JAHRHJ020000003">
    <property type="protein sequence ID" value="KAH9321454.1"/>
    <property type="molecule type" value="Genomic_DNA"/>
</dbReference>
<feature type="coiled-coil region" evidence="1">
    <location>
        <begin position="10"/>
        <end position="40"/>
    </location>
</feature>
<dbReference type="AlphaFoldDB" id="A0AA38LEB1"/>
<evidence type="ECO:0000313" key="2">
    <source>
        <dbReference type="EMBL" id="KAH9321454.1"/>
    </source>
</evidence>
<name>A0AA38LEB1_TAXCH</name>
<evidence type="ECO:0000313" key="3">
    <source>
        <dbReference type="Proteomes" id="UP000824469"/>
    </source>
</evidence>
<keyword evidence="1" id="KW-0175">Coiled coil</keyword>
<dbReference type="Proteomes" id="UP000824469">
    <property type="component" value="Unassembled WGS sequence"/>
</dbReference>
<comment type="caution">
    <text evidence="2">The sequence shown here is derived from an EMBL/GenBank/DDBJ whole genome shotgun (WGS) entry which is preliminary data.</text>
</comment>
<feature type="non-terminal residue" evidence="2">
    <location>
        <position position="51"/>
    </location>
</feature>
<keyword evidence="3" id="KW-1185">Reference proteome</keyword>
<protein>
    <submittedName>
        <fullName evidence="2">Uncharacterized protein</fullName>
    </submittedName>
</protein>
<feature type="non-terminal residue" evidence="2">
    <location>
        <position position="1"/>
    </location>
</feature>
<accession>A0AA38LEB1</accession>
<gene>
    <name evidence="2" type="ORF">KI387_016093</name>
</gene>
<evidence type="ECO:0000256" key="1">
    <source>
        <dbReference type="SAM" id="Coils"/>
    </source>
</evidence>
<organism evidence="2 3">
    <name type="scientific">Taxus chinensis</name>
    <name type="common">Chinese yew</name>
    <name type="synonym">Taxus wallichiana var. chinensis</name>
    <dbReference type="NCBI Taxonomy" id="29808"/>
    <lineage>
        <taxon>Eukaryota</taxon>
        <taxon>Viridiplantae</taxon>
        <taxon>Streptophyta</taxon>
        <taxon>Embryophyta</taxon>
        <taxon>Tracheophyta</taxon>
        <taxon>Spermatophyta</taxon>
        <taxon>Pinopsida</taxon>
        <taxon>Pinidae</taxon>
        <taxon>Conifers II</taxon>
        <taxon>Cupressales</taxon>
        <taxon>Taxaceae</taxon>
        <taxon>Taxus</taxon>
    </lineage>
</organism>
<reference evidence="2 3" key="1">
    <citation type="journal article" date="2021" name="Nat. Plants">
        <title>The Taxus genome provides insights into paclitaxel biosynthesis.</title>
        <authorList>
            <person name="Xiong X."/>
            <person name="Gou J."/>
            <person name="Liao Q."/>
            <person name="Li Y."/>
            <person name="Zhou Q."/>
            <person name="Bi G."/>
            <person name="Li C."/>
            <person name="Du R."/>
            <person name="Wang X."/>
            <person name="Sun T."/>
            <person name="Guo L."/>
            <person name="Liang H."/>
            <person name="Lu P."/>
            <person name="Wu Y."/>
            <person name="Zhang Z."/>
            <person name="Ro D.K."/>
            <person name="Shang Y."/>
            <person name="Huang S."/>
            <person name="Yan J."/>
        </authorList>
    </citation>
    <scope>NUCLEOTIDE SEQUENCE [LARGE SCALE GENOMIC DNA]</scope>
    <source>
        <strain evidence="2">Ta-2019</strain>
    </source>
</reference>